<dbReference type="CDD" id="cd02194">
    <property type="entry name" value="ThiL"/>
    <property type="match status" value="1"/>
</dbReference>
<feature type="binding site" evidence="2">
    <location>
        <position position="126"/>
    </location>
    <ligand>
        <name>Mg(2+)</name>
        <dbReference type="ChEBI" id="CHEBI:18420"/>
        <label>1</label>
    </ligand>
</feature>
<keyword evidence="2" id="KW-0460">Magnesium</keyword>
<keyword evidence="2 5" id="KW-0418">Kinase</keyword>
<comment type="pathway">
    <text evidence="2">Cofactor biosynthesis; thiamine diphosphate biosynthesis; thiamine diphosphate from thiamine phosphate: step 1/1.</text>
</comment>
<keyword evidence="2 5" id="KW-0808">Transferase</keyword>
<comment type="miscellaneous">
    <text evidence="2">Reaction mechanism of ThiL seems to utilize a direct, inline transfer of the gamma-phosphate of ATP to TMP rather than a phosphorylated enzyme intermediate.</text>
</comment>
<gene>
    <name evidence="2 5" type="primary">thiL</name>
    <name evidence="5" type="ORF">ACFPP9_06685</name>
</gene>
<organism evidence="5 6">
    <name type="scientific">Kaistia terrae</name>
    <dbReference type="NCBI Taxonomy" id="537017"/>
    <lineage>
        <taxon>Bacteria</taxon>
        <taxon>Pseudomonadati</taxon>
        <taxon>Pseudomonadota</taxon>
        <taxon>Alphaproteobacteria</taxon>
        <taxon>Hyphomicrobiales</taxon>
        <taxon>Kaistiaceae</taxon>
        <taxon>Kaistia</taxon>
    </lineage>
</organism>
<evidence type="ECO:0000313" key="5">
    <source>
        <dbReference type="EMBL" id="MFC5515450.1"/>
    </source>
</evidence>
<evidence type="ECO:0000256" key="1">
    <source>
        <dbReference type="ARBA" id="ARBA00022977"/>
    </source>
</evidence>
<dbReference type="NCBIfam" id="TIGR01379">
    <property type="entry name" value="thiL"/>
    <property type="match status" value="1"/>
</dbReference>
<dbReference type="PANTHER" id="PTHR30270">
    <property type="entry name" value="THIAMINE-MONOPHOSPHATE KINASE"/>
    <property type="match status" value="1"/>
</dbReference>
<dbReference type="InterPro" id="IPR016188">
    <property type="entry name" value="PurM-like_N"/>
</dbReference>
<keyword evidence="2" id="KW-0547">Nucleotide-binding</keyword>
<keyword evidence="2" id="KW-0067">ATP-binding</keyword>
<sequence length="331" mass="34279">MPERGERPGEFGMIARYLRPLADDPGAFGLTDDAALLRPEPGFDLVLTKDMVAAGVHFFPDDPPESIARKALRVNLSDLAAKGAAPIGYLLGLALPADWTEDWMAAFSAGLAEDQQRYGIPLLGGDTVKSPDGLMLSVTALGQVPAGGIVRRAGASAGDVIVVSGTIGDAALGLRLRLGTLDGSAAGEGAAHLLDRYLHPQPRLGLAEAVRRFATASLDISDGLIGDLSHVTRTSGVSALVEAERIPLSDAARALMAADPTVLASVLTGGDDYEILTTMPADRFADYEAAAARAGISVARIGRIVEGEGAPTVIDAAGEEITLGRASHDHF</sequence>
<evidence type="ECO:0000256" key="2">
    <source>
        <dbReference type="HAMAP-Rule" id="MF_02128"/>
    </source>
</evidence>
<feature type="binding site" evidence="2">
    <location>
        <position position="78"/>
    </location>
    <ligand>
        <name>Mg(2+)</name>
        <dbReference type="ChEBI" id="CHEBI:18420"/>
        <label>3</label>
    </ligand>
</feature>
<dbReference type="Pfam" id="PF02769">
    <property type="entry name" value="AIRS_C"/>
    <property type="match status" value="1"/>
</dbReference>
<keyword evidence="2" id="KW-0479">Metal-binding</keyword>
<feature type="binding site" evidence="2">
    <location>
        <position position="221"/>
    </location>
    <ligand>
        <name>ATP</name>
        <dbReference type="ChEBI" id="CHEBI:30616"/>
    </ligand>
</feature>
<evidence type="ECO:0000259" key="4">
    <source>
        <dbReference type="Pfam" id="PF02769"/>
    </source>
</evidence>
<evidence type="ECO:0000259" key="3">
    <source>
        <dbReference type="Pfam" id="PF00586"/>
    </source>
</evidence>
<dbReference type="Gene3D" id="3.30.1330.10">
    <property type="entry name" value="PurM-like, N-terminal domain"/>
    <property type="match status" value="1"/>
</dbReference>
<comment type="function">
    <text evidence="2">Catalyzes the ATP-dependent phosphorylation of thiamine-monophosphate (TMP) to form thiamine-pyrophosphate (TPP), the active form of vitamin B1.</text>
</comment>
<keyword evidence="1 2" id="KW-0784">Thiamine biosynthesis</keyword>
<proteinExistence type="inferred from homology"/>
<feature type="binding site" evidence="2">
    <location>
        <position position="57"/>
    </location>
    <ligand>
        <name>substrate</name>
    </ligand>
</feature>
<dbReference type="InterPro" id="IPR010918">
    <property type="entry name" value="PurM-like_C_dom"/>
</dbReference>
<dbReference type="EC" id="2.7.4.16" evidence="2"/>
<dbReference type="Pfam" id="PF00586">
    <property type="entry name" value="AIRS"/>
    <property type="match status" value="1"/>
</dbReference>
<protein>
    <recommendedName>
        <fullName evidence="2">Thiamine-monophosphate kinase</fullName>
        <shortName evidence="2">TMP kinase</shortName>
        <shortName evidence="2">Thiamine-phosphate kinase</shortName>
        <ecNumber evidence="2">2.7.4.16</ecNumber>
    </recommendedName>
</protein>
<comment type="caution">
    <text evidence="2">Lacks conserved residue(s) required for the propagation of feature annotation.</text>
</comment>
<dbReference type="Proteomes" id="UP001596150">
    <property type="component" value="Unassembled WGS sequence"/>
</dbReference>
<dbReference type="InterPro" id="IPR036676">
    <property type="entry name" value="PurM-like_C_sf"/>
</dbReference>
<feature type="domain" description="PurM-like N-terminal" evidence="3">
    <location>
        <begin position="32"/>
        <end position="144"/>
    </location>
</feature>
<feature type="binding site" evidence="2">
    <location>
        <position position="219"/>
    </location>
    <ligand>
        <name>Mg(2+)</name>
        <dbReference type="ChEBI" id="CHEBI:18420"/>
        <label>3</label>
    </ligand>
</feature>
<comment type="caution">
    <text evidence="5">The sequence shown here is derived from an EMBL/GenBank/DDBJ whole genome shotgun (WGS) entry which is preliminary data.</text>
</comment>
<comment type="catalytic activity">
    <reaction evidence="2">
        <text>thiamine phosphate + ATP = thiamine diphosphate + ADP</text>
        <dbReference type="Rhea" id="RHEA:15913"/>
        <dbReference type="ChEBI" id="CHEBI:30616"/>
        <dbReference type="ChEBI" id="CHEBI:37575"/>
        <dbReference type="ChEBI" id="CHEBI:58937"/>
        <dbReference type="ChEBI" id="CHEBI:456216"/>
        <dbReference type="EC" id="2.7.4.16"/>
    </reaction>
</comment>
<feature type="binding site" evidence="2">
    <location>
        <position position="78"/>
    </location>
    <ligand>
        <name>Mg(2+)</name>
        <dbReference type="ChEBI" id="CHEBI:18420"/>
        <label>2</label>
    </ligand>
</feature>
<dbReference type="Gene3D" id="3.90.650.10">
    <property type="entry name" value="PurM-like C-terminal domain"/>
    <property type="match status" value="1"/>
</dbReference>
<name>A0ABW0PSC7_9HYPH</name>
<comment type="similarity">
    <text evidence="2">Belongs to the thiamine-monophosphate kinase family.</text>
</comment>
<feature type="binding site" evidence="2">
    <location>
        <position position="33"/>
    </location>
    <ligand>
        <name>Mg(2+)</name>
        <dbReference type="ChEBI" id="CHEBI:18420"/>
        <label>3</label>
    </ligand>
</feature>
<dbReference type="SUPFAM" id="SSF56042">
    <property type="entry name" value="PurM C-terminal domain-like"/>
    <property type="match status" value="1"/>
</dbReference>
<feature type="binding site" evidence="2">
    <location>
        <position position="50"/>
    </location>
    <ligand>
        <name>Mg(2+)</name>
        <dbReference type="ChEBI" id="CHEBI:18420"/>
        <label>1</label>
    </ligand>
</feature>
<dbReference type="InterPro" id="IPR006283">
    <property type="entry name" value="ThiL-like"/>
</dbReference>
<dbReference type="PANTHER" id="PTHR30270:SF0">
    <property type="entry name" value="THIAMINE-MONOPHOSPHATE KINASE"/>
    <property type="match status" value="1"/>
</dbReference>
<accession>A0ABW0PSC7</accession>
<feature type="binding site" evidence="2">
    <location>
        <position position="152"/>
    </location>
    <ligand>
        <name>ATP</name>
        <dbReference type="ChEBI" id="CHEBI:30616"/>
    </ligand>
</feature>
<feature type="binding site" evidence="2">
    <location>
        <position position="48"/>
    </location>
    <ligand>
        <name>Mg(2+)</name>
        <dbReference type="ChEBI" id="CHEBI:18420"/>
        <label>4</label>
    </ligand>
</feature>
<reference evidence="6" key="1">
    <citation type="journal article" date="2019" name="Int. J. Syst. Evol. Microbiol.">
        <title>The Global Catalogue of Microorganisms (GCM) 10K type strain sequencing project: providing services to taxonomists for standard genome sequencing and annotation.</title>
        <authorList>
            <consortium name="The Broad Institute Genomics Platform"/>
            <consortium name="The Broad Institute Genome Sequencing Center for Infectious Disease"/>
            <person name="Wu L."/>
            <person name="Ma J."/>
        </authorList>
    </citation>
    <scope>NUCLEOTIDE SEQUENCE [LARGE SCALE GENOMIC DNA]</scope>
    <source>
        <strain evidence="6">KACC 12633</strain>
    </source>
</reference>
<dbReference type="SUPFAM" id="SSF55326">
    <property type="entry name" value="PurM N-terminal domain-like"/>
    <property type="match status" value="1"/>
</dbReference>
<feature type="binding site" evidence="2">
    <location>
        <position position="33"/>
    </location>
    <ligand>
        <name>Mg(2+)</name>
        <dbReference type="ChEBI" id="CHEBI:18420"/>
        <label>4</label>
    </ligand>
</feature>
<dbReference type="InterPro" id="IPR036921">
    <property type="entry name" value="PurM-like_N_sf"/>
</dbReference>
<dbReference type="PIRSF" id="PIRSF005303">
    <property type="entry name" value="Thiam_monoph_kin"/>
    <property type="match status" value="1"/>
</dbReference>
<dbReference type="RefSeq" id="WP_266342298.1">
    <property type="nucleotide sequence ID" value="NZ_JAPKNH010000001.1"/>
</dbReference>
<feature type="binding site" evidence="2">
    <location>
        <begin position="125"/>
        <end position="126"/>
    </location>
    <ligand>
        <name>ATP</name>
        <dbReference type="ChEBI" id="CHEBI:30616"/>
    </ligand>
</feature>
<dbReference type="GO" id="GO:0009030">
    <property type="term" value="F:thiamine-phosphate kinase activity"/>
    <property type="evidence" value="ECO:0007669"/>
    <property type="project" value="UniProtKB-EC"/>
</dbReference>
<evidence type="ECO:0000313" key="6">
    <source>
        <dbReference type="Proteomes" id="UP001596150"/>
    </source>
</evidence>
<dbReference type="EMBL" id="JBHSML010000003">
    <property type="protein sequence ID" value="MFC5515450.1"/>
    <property type="molecule type" value="Genomic_DNA"/>
</dbReference>
<feature type="domain" description="PurM-like C-terminal" evidence="4">
    <location>
        <begin position="157"/>
        <end position="308"/>
    </location>
</feature>
<feature type="binding site" evidence="2">
    <location>
        <position position="271"/>
    </location>
    <ligand>
        <name>substrate</name>
    </ligand>
</feature>
<feature type="binding site" evidence="2">
    <location>
        <position position="78"/>
    </location>
    <ligand>
        <name>Mg(2+)</name>
        <dbReference type="ChEBI" id="CHEBI:18420"/>
        <label>4</label>
    </ligand>
</feature>
<feature type="binding site" evidence="2">
    <location>
        <position position="222"/>
    </location>
    <ligand>
        <name>Mg(2+)</name>
        <dbReference type="ChEBI" id="CHEBI:18420"/>
        <label>5</label>
    </ligand>
</feature>
<feature type="binding site" evidence="2">
    <location>
        <position position="50"/>
    </location>
    <ligand>
        <name>Mg(2+)</name>
        <dbReference type="ChEBI" id="CHEBI:18420"/>
        <label>2</label>
    </ligand>
</feature>
<keyword evidence="6" id="KW-1185">Reference proteome</keyword>
<dbReference type="HAMAP" id="MF_02128">
    <property type="entry name" value="TMP_kinase"/>
    <property type="match status" value="1"/>
</dbReference>